<feature type="region of interest" description="Disordered" evidence="1">
    <location>
        <begin position="126"/>
        <end position="236"/>
    </location>
</feature>
<evidence type="ECO:0000313" key="3">
    <source>
        <dbReference type="EMBL" id="PAA57747.1"/>
    </source>
</evidence>
<dbReference type="Pfam" id="PF13516">
    <property type="entry name" value="LRR_6"/>
    <property type="match status" value="4"/>
</dbReference>
<dbReference type="InterPro" id="IPR001611">
    <property type="entry name" value="Leu-rich_rpt"/>
</dbReference>
<evidence type="ECO:0000259" key="2">
    <source>
        <dbReference type="PROSITE" id="PS50222"/>
    </source>
</evidence>
<feature type="compositionally biased region" description="Low complexity" evidence="1">
    <location>
        <begin position="194"/>
        <end position="213"/>
    </location>
</feature>
<dbReference type="InterPro" id="IPR032675">
    <property type="entry name" value="LRR_dom_sf"/>
</dbReference>
<evidence type="ECO:0000256" key="1">
    <source>
        <dbReference type="SAM" id="MobiDB-lite"/>
    </source>
</evidence>
<dbReference type="PANTHER" id="PTHR24114">
    <property type="entry name" value="LEUCINE RICH REPEAT FAMILY PROTEIN"/>
    <property type="match status" value="1"/>
</dbReference>
<dbReference type="EMBL" id="NIVC01002450">
    <property type="protein sequence ID" value="PAA57747.1"/>
    <property type="molecule type" value="Genomic_DNA"/>
</dbReference>
<dbReference type="AlphaFoldDB" id="A0A267EA49"/>
<sequence length="695" mass="75807">ARPSLSLLTGSFDNFARIYSTWRCREEKKGERTGEPDPERAKKSQPERASLFILVRIIEARVAASCATRQKTHMSATDSVDDLVQDSGLEAAPGEGPSGLVGMEEAAEAEAEAPADERATFLTEARTADREHGGSAVEEHADSSAAADEEENEAGELHELDTIREDTTMEKAEEAADVAAENADEAEADEAVDGEAAAAATEAPPPAESSKSRPSSRRSSKPPPGSAGRVRRERTIESLLDNDELWDTDLEDELPEEGHAADLHDTTGRSLYRTTCERLGAVPVKYFLKHLTDTRLIMRHHGLGPVGTRAIARPLAINLTITELDLTGNWMEPEGGRAIAKMLEENSYITHLWLADNKLCDEGAAQICRVLQTNSASVTHLSLAGNEIGDQAADSLFDLLANNRTLVSLNLSRNCLGGEAAARLGAGLGINDYLEELDLSGNRISGPGAVELAQGIRESFRLKKCNLAWNGFAEEGGRALADMLKANQALQELNIEGNRLNGNAAVAIGNAVAGNEILLELRMGNNFLYTAELLQVVKLIVASETTPLTFLSFKDIPVDYEFVKTVEQQMRRTTRDFRCEHGPVLRAGNTRDELAKPAIDIRSPIVLLREHILINDFRFVERLAAMDAQGNGTVSLEQFAAVMDEMKIPYYRSQLSDLVAKLDKLGDGSIYYADFMPPERPRRESAMIRSRGAMT</sequence>
<feature type="compositionally biased region" description="Basic and acidic residues" evidence="1">
    <location>
        <begin position="155"/>
        <end position="174"/>
    </location>
</feature>
<dbReference type="Gene3D" id="3.80.10.10">
    <property type="entry name" value="Ribonuclease Inhibitor"/>
    <property type="match status" value="1"/>
</dbReference>
<dbReference type="SUPFAM" id="SSF47473">
    <property type="entry name" value="EF-hand"/>
    <property type="match status" value="1"/>
</dbReference>
<keyword evidence="4" id="KW-1185">Reference proteome</keyword>
<dbReference type="PROSITE" id="PS50222">
    <property type="entry name" value="EF_HAND_2"/>
    <property type="match status" value="1"/>
</dbReference>
<reference evidence="3 4" key="1">
    <citation type="submission" date="2017-06" db="EMBL/GenBank/DDBJ databases">
        <title>A platform for efficient transgenesis in Macrostomum lignano, a flatworm model organism for stem cell research.</title>
        <authorList>
            <person name="Berezikov E."/>
        </authorList>
    </citation>
    <scope>NUCLEOTIDE SEQUENCE [LARGE SCALE GENOMIC DNA]</scope>
    <source>
        <strain evidence="3">DV1</strain>
        <tissue evidence="3">Whole organism</tissue>
    </source>
</reference>
<feature type="compositionally biased region" description="Acidic residues" evidence="1">
    <location>
        <begin position="182"/>
        <end position="193"/>
    </location>
</feature>
<feature type="region of interest" description="Disordered" evidence="1">
    <location>
        <begin position="26"/>
        <end position="46"/>
    </location>
</feature>
<proteinExistence type="predicted"/>
<accession>A0A267EA49</accession>
<evidence type="ECO:0000313" key="4">
    <source>
        <dbReference type="Proteomes" id="UP000215902"/>
    </source>
</evidence>
<protein>
    <recommendedName>
        <fullName evidence="2">EF-hand domain-containing protein</fullName>
    </recommendedName>
</protein>
<feature type="non-terminal residue" evidence="3">
    <location>
        <position position="1"/>
    </location>
</feature>
<dbReference type="InterPro" id="IPR052394">
    <property type="entry name" value="LRR-containing"/>
</dbReference>
<feature type="compositionally biased region" description="Basic and acidic residues" evidence="1">
    <location>
        <begin position="126"/>
        <end position="142"/>
    </location>
</feature>
<organism evidence="3 4">
    <name type="scientific">Macrostomum lignano</name>
    <dbReference type="NCBI Taxonomy" id="282301"/>
    <lineage>
        <taxon>Eukaryota</taxon>
        <taxon>Metazoa</taxon>
        <taxon>Spiralia</taxon>
        <taxon>Lophotrochozoa</taxon>
        <taxon>Platyhelminthes</taxon>
        <taxon>Rhabditophora</taxon>
        <taxon>Macrostomorpha</taxon>
        <taxon>Macrostomida</taxon>
        <taxon>Macrostomidae</taxon>
        <taxon>Macrostomum</taxon>
    </lineage>
</organism>
<dbReference type="STRING" id="282301.A0A267EA49"/>
<comment type="caution">
    <text evidence="3">The sequence shown here is derived from an EMBL/GenBank/DDBJ whole genome shotgun (WGS) entry which is preliminary data.</text>
</comment>
<dbReference type="Gene3D" id="1.10.238.10">
    <property type="entry name" value="EF-hand"/>
    <property type="match status" value="1"/>
</dbReference>
<dbReference type="SMART" id="SM00368">
    <property type="entry name" value="LRR_RI"/>
    <property type="match status" value="7"/>
</dbReference>
<dbReference type="InterPro" id="IPR011992">
    <property type="entry name" value="EF-hand-dom_pair"/>
</dbReference>
<dbReference type="PANTHER" id="PTHR24114:SF50">
    <property type="entry name" value="RNI-LIKE PROTEIN"/>
    <property type="match status" value="1"/>
</dbReference>
<dbReference type="SUPFAM" id="SSF52047">
    <property type="entry name" value="RNI-like"/>
    <property type="match status" value="1"/>
</dbReference>
<dbReference type="Proteomes" id="UP000215902">
    <property type="component" value="Unassembled WGS sequence"/>
</dbReference>
<gene>
    <name evidence="3" type="ORF">BOX15_Mlig020596g1</name>
</gene>
<dbReference type="GO" id="GO:0005509">
    <property type="term" value="F:calcium ion binding"/>
    <property type="evidence" value="ECO:0007669"/>
    <property type="project" value="InterPro"/>
</dbReference>
<dbReference type="OrthoDB" id="120976at2759"/>
<feature type="domain" description="EF-hand" evidence="2">
    <location>
        <begin position="614"/>
        <end position="649"/>
    </location>
</feature>
<name>A0A267EA49_9PLAT</name>
<dbReference type="InterPro" id="IPR002048">
    <property type="entry name" value="EF_hand_dom"/>
</dbReference>